<dbReference type="RefSeq" id="WP_252851507.1">
    <property type="nucleotide sequence ID" value="NZ_JAMXLR010000024.1"/>
</dbReference>
<evidence type="ECO:0000313" key="2">
    <source>
        <dbReference type="EMBL" id="MCO6043400.1"/>
    </source>
</evidence>
<gene>
    <name evidence="2" type="ORF">NG895_05725</name>
</gene>
<evidence type="ECO:0000256" key="1">
    <source>
        <dbReference type="SAM" id="SignalP"/>
    </source>
</evidence>
<feature type="signal peptide" evidence="1">
    <location>
        <begin position="1"/>
        <end position="25"/>
    </location>
</feature>
<protein>
    <recommendedName>
        <fullName evidence="4">Porin</fullName>
    </recommendedName>
</protein>
<dbReference type="EMBL" id="JAMXLR010000024">
    <property type="protein sequence ID" value="MCO6043400.1"/>
    <property type="molecule type" value="Genomic_DNA"/>
</dbReference>
<evidence type="ECO:0008006" key="4">
    <source>
        <dbReference type="Google" id="ProtNLM"/>
    </source>
</evidence>
<dbReference type="Proteomes" id="UP001155241">
    <property type="component" value="Unassembled WGS sequence"/>
</dbReference>
<name>A0A9X2F6W9_9BACT</name>
<reference evidence="2" key="1">
    <citation type="submission" date="2022-06" db="EMBL/GenBank/DDBJ databases">
        <title>Aeoliella straminimaris, a novel planctomycete from sediments.</title>
        <authorList>
            <person name="Vitorino I.R."/>
            <person name="Lage O.M."/>
        </authorList>
    </citation>
    <scope>NUCLEOTIDE SEQUENCE</scope>
    <source>
        <strain evidence="2">ICT_H6.2</strain>
    </source>
</reference>
<feature type="chain" id="PRO_5040962556" description="Porin" evidence="1">
    <location>
        <begin position="26"/>
        <end position="506"/>
    </location>
</feature>
<evidence type="ECO:0000313" key="3">
    <source>
        <dbReference type="Proteomes" id="UP001155241"/>
    </source>
</evidence>
<proteinExistence type="predicted"/>
<sequence length="506" mass="54680">MDSSSLLRQLLTAGCLLAFATPVIAQSGEQADMVQVPREQLNEIQAELKYLRARDEQREAAQEAIVQKISTGGTWIANECSWGENVDCGSIGCGSMCGGSGCCGNCGNGGCGCGGLFDCYSCCCPTPEAPCVECPRVSTLNPYFNVSVFGTLTADMVFNGRRPVAPGTPYFLAPGPVLGRDQSTFDLHARQSSLGAAFVGPQWNGWQTGGQVLGVFYNSNVLADQYGFLPMLAFGEMKNDRWRFAAGLQFDVFNPGAPTVLPFSALCASGNSGNAFRGQLRAERYFNPSSDVQWTLQTALSNPVPTTIDPTFGISEDNGWPNVEGRIALALGTPGATAVRPFEVGFSGVVGQLRTTPITADPQVVSDVWGVGTDIRWRVNDTFGFVGEFYSGQGLGTYNGAILQTVNRETFESIRSTGGFLEGYVYLTPCVHSHMGYGIDDPRNNDVSLDPANLARVRNETYYANLLWDVNKTLRLGFELTYRETEYAALPGNQGTGYHGQFRWSF</sequence>
<organism evidence="2 3">
    <name type="scientific">Aeoliella straminimaris</name>
    <dbReference type="NCBI Taxonomy" id="2954799"/>
    <lineage>
        <taxon>Bacteria</taxon>
        <taxon>Pseudomonadati</taxon>
        <taxon>Planctomycetota</taxon>
        <taxon>Planctomycetia</taxon>
        <taxon>Pirellulales</taxon>
        <taxon>Lacipirellulaceae</taxon>
        <taxon>Aeoliella</taxon>
    </lineage>
</organism>
<comment type="caution">
    <text evidence="2">The sequence shown here is derived from an EMBL/GenBank/DDBJ whole genome shotgun (WGS) entry which is preliminary data.</text>
</comment>
<dbReference type="AlphaFoldDB" id="A0A9X2F6W9"/>
<accession>A0A9X2F6W9</accession>
<dbReference type="SUPFAM" id="SSF56935">
    <property type="entry name" value="Porins"/>
    <property type="match status" value="1"/>
</dbReference>
<keyword evidence="1" id="KW-0732">Signal</keyword>
<keyword evidence="3" id="KW-1185">Reference proteome</keyword>